<dbReference type="EMBL" id="JAEUBD010000526">
    <property type="protein sequence ID" value="KAH3673822.1"/>
    <property type="molecule type" value="Genomic_DNA"/>
</dbReference>
<dbReference type="Proteomes" id="UP000788993">
    <property type="component" value="Unassembled WGS sequence"/>
</dbReference>
<dbReference type="AlphaFoldDB" id="A0A9P8PL36"/>
<comment type="caution">
    <text evidence="1">The sequence shown here is derived from an EMBL/GenBank/DDBJ whole genome shotgun (WGS) entry which is preliminary data.</text>
</comment>
<name>A0A9P8PL36_9ASCO</name>
<reference evidence="1" key="2">
    <citation type="submission" date="2021-01" db="EMBL/GenBank/DDBJ databases">
        <authorList>
            <person name="Schikora-Tamarit M.A."/>
        </authorList>
    </citation>
    <scope>NUCLEOTIDE SEQUENCE</scope>
    <source>
        <strain evidence="1">NCAIM Y.01608</strain>
    </source>
</reference>
<evidence type="ECO:0000313" key="2">
    <source>
        <dbReference type="Proteomes" id="UP000788993"/>
    </source>
</evidence>
<proteinExistence type="predicted"/>
<organism evidence="1 2">
    <name type="scientific">Ogataea polymorpha</name>
    <dbReference type="NCBI Taxonomy" id="460523"/>
    <lineage>
        <taxon>Eukaryota</taxon>
        <taxon>Fungi</taxon>
        <taxon>Dikarya</taxon>
        <taxon>Ascomycota</taxon>
        <taxon>Saccharomycotina</taxon>
        <taxon>Pichiomycetes</taxon>
        <taxon>Pichiales</taxon>
        <taxon>Pichiaceae</taxon>
        <taxon>Ogataea</taxon>
    </lineage>
</organism>
<evidence type="ECO:0000313" key="1">
    <source>
        <dbReference type="EMBL" id="KAH3673822.1"/>
    </source>
</evidence>
<protein>
    <submittedName>
        <fullName evidence="1">Uncharacterized protein</fullName>
    </submittedName>
</protein>
<accession>A0A9P8PL36</accession>
<reference evidence="1" key="1">
    <citation type="journal article" date="2021" name="Open Biol.">
        <title>Shared evolutionary footprints suggest mitochondrial oxidative damage underlies multiple complex I losses in fungi.</title>
        <authorList>
            <person name="Schikora-Tamarit M.A."/>
            <person name="Marcet-Houben M."/>
            <person name="Nosek J."/>
            <person name="Gabaldon T."/>
        </authorList>
    </citation>
    <scope>NUCLEOTIDE SEQUENCE</scope>
    <source>
        <strain evidence="1">NCAIM Y.01608</strain>
    </source>
</reference>
<keyword evidence="2" id="KW-1185">Reference proteome</keyword>
<sequence length="204" mass="22637">MDDLIPRHVQRAFSHPQKQSSPLILPFILAFVTRTFTAGPNTSIDIRCNWSRSEFRGRKSTILSETCRQLLRRSSSGNGSSARKSKVSWSRILGIIIGEGVLPITIEQLQAFSGLVELVLVEIDMHIVSRTCKIYLVVVDTNTLLIYSDELDGVTAAATKQIEHSLGVWIAMSNKLCCVYGKILRSNAEPQFSGQFDAVVKLAE</sequence>
<gene>
    <name evidence="1" type="ORF">OGATHE_001802</name>
</gene>